<evidence type="ECO:0000259" key="2">
    <source>
        <dbReference type="Pfam" id="PF06568"/>
    </source>
</evidence>
<dbReference type="Pfam" id="PF06568">
    <property type="entry name" value="YjiS-like"/>
    <property type="match status" value="1"/>
</dbReference>
<accession>A0A4Y9KW34</accession>
<feature type="compositionally biased region" description="Polar residues" evidence="1">
    <location>
        <begin position="1"/>
        <end position="10"/>
    </location>
</feature>
<protein>
    <submittedName>
        <fullName evidence="3">DUF1127 domain-containing protein</fullName>
    </submittedName>
</protein>
<name>A0A4Y9KW34_9BRAD</name>
<evidence type="ECO:0000256" key="1">
    <source>
        <dbReference type="SAM" id="MobiDB-lite"/>
    </source>
</evidence>
<organism evidence="3 4">
    <name type="scientific">Bradyrhizobium frederickii</name>
    <dbReference type="NCBI Taxonomy" id="2560054"/>
    <lineage>
        <taxon>Bacteria</taxon>
        <taxon>Pseudomonadati</taxon>
        <taxon>Pseudomonadota</taxon>
        <taxon>Alphaproteobacteria</taxon>
        <taxon>Hyphomicrobiales</taxon>
        <taxon>Nitrobacteraceae</taxon>
        <taxon>Bradyrhizobium</taxon>
    </lineage>
</organism>
<sequence length="104" mass="11622">MRCRRSQASAPTAFASPRGTTGRRRKMTTISQTAGRSFRPSSSGGFFSTLANAAYALFDRLERRSAVKTLNELDDRALRDIGITRSQIEDAVYGQVRTELTRYL</sequence>
<evidence type="ECO:0000313" key="4">
    <source>
        <dbReference type="Proteomes" id="UP000298225"/>
    </source>
</evidence>
<keyword evidence="4" id="KW-1185">Reference proteome</keyword>
<reference evidence="3 4" key="1">
    <citation type="submission" date="2019-03" db="EMBL/GenBank/DDBJ databases">
        <title>Bradyrhizobium strains diversity isolated from Chamaecrista fasciculata.</title>
        <authorList>
            <person name="Urquiaga M.C.O."/>
            <person name="Hungria M."/>
            <person name="Delamuta J.R.M."/>
        </authorList>
    </citation>
    <scope>NUCLEOTIDE SEQUENCE [LARGE SCALE GENOMIC DNA]</scope>
    <source>
        <strain evidence="3 4">CNPSo 3424</strain>
    </source>
</reference>
<gene>
    <name evidence="3" type="ORF">E4K66_33720</name>
</gene>
<dbReference type="EMBL" id="SPQU01000027">
    <property type="protein sequence ID" value="TFV30721.1"/>
    <property type="molecule type" value="Genomic_DNA"/>
</dbReference>
<proteinExistence type="predicted"/>
<dbReference type="InterPro" id="IPR009506">
    <property type="entry name" value="YjiS-like"/>
</dbReference>
<comment type="caution">
    <text evidence="3">The sequence shown here is derived from an EMBL/GenBank/DDBJ whole genome shotgun (WGS) entry which is preliminary data.</text>
</comment>
<feature type="region of interest" description="Disordered" evidence="1">
    <location>
        <begin position="1"/>
        <end position="37"/>
    </location>
</feature>
<dbReference type="Proteomes" id="UP000298225">
    <property type="component" value="Unassembled WGS sequence"/>
</dbReference>
<dbReference type="OrthoDB" id="8163716at2"/>
<evidence type="ECO:0000313" key="3">
    <source>
        <dbReference type="EMBL" id="TFV30721.1"/>
    </source>
</evidence>
<feature type="domain" description="YjiS-like" evidence="2">
    <location>
        <begin position="60"/>
        <end position="89"/>
    </location>
</feature>
<dbReference type="AlphaFoldDB" id="A0A4Y9KW34"/>